<dbReference type="Proteomes" id="UP000092743">
    <property type="component" value="Plasmid p120510"/>
</dbReference>
<gene>
    <name evidence="2" type="ORF">BT246_66970</name>
</gene>
<name>A0A9W3X4A2_BACTU</name>
<protein>
    <submittedName>
        <fullName evidence="2">Uncharacterized protein</fullName>
    </submittedName>
</protein>
<evidence type="ECO:0000313" key="2">
    <source>
        <dbReference type="EMBL" id="ANS51989.1"/>
    </source>
</evidence>
<evidence type="ECO:0000256" key="1">
    <source>
        <dbReference type="SAM" id="Phobius"/>
    </source>
</evidence>
<dbReference type="RefSeq" id="WP_065486586.1">
    <property type="nucleotide sequence ID" value="NZ_LDEQ01000687.1"/>
</dbReference>
<reference evidence="2 3" key="1">
    <citation type="submission" date="2016-04" db="EMBL/GenBank/DDBJ databases">
        <title>High quality genome of the nematocidal Bacillus thuringiensis MYBT18246.</title>
        <authorList>
            <person name="Hollensteiner J."/>
            <person name="Poehlein A."/>
            <person name="Sproeer C."/>
            <person name="Bunk B."/>
            <person name="Rosenstiel P."/>
            <person name="Schulenburg H."/>
            <person name="Liesegang H."/>
        </authorList>
    </citation>
    <scope>NUCLEOTIDE SEQUENCE [LARGE SCALE GENOMIC DNA]</scope>
    <source>
        <strain evidence="2 3">MYBT18246</strain>
        <plasmid evidence="2 3">p120510</plasmid>
    </source>
</reference>
<evidence type="ECO:0000313" key="3">
    <source>
        <dbReference type="Proteomes" id="UP000092743"/>
    </source>
</evidence>
<sequence length="105" mass="12166">MSFLLPDLFLSAFVFSTTICFIKIIISSCIFQYAKEHTIHHCQTAFLLPQGYGQENTMFMSFSIFYKYGMIRTICKKESRGESDEGGPYFHHDACMMKHGRDKDV</sequence>
<dbReference type="AlphaFoldDB" id="A0A9W3X4A2"/>
<feature type="transmembrane region" description="Helical" evidence="1">
    <location>
        <begin position="12"/>
        <end position="31"/>
    </location>
</feature>
<organism evidence="2 3">
    <name type="scientific">Bacillus thuringiensis</name>
    <dbReference type="NCBI Taxonomy" id="1428"/>
    <lineage>
        <taxon>Bacteria</taxon>
        <taxon>Bacillati</taxon>
        <taxon>Bacillota</taxon>
        <taxon>Bacilli</taxon>
        <taxon>Bacillales</taxon>
        <taxon>Bacillaceae</taxon>
        <taxon>Bacillus</taxon>
        <taxon>Bacillus cereus group</taxon>
    </lineage>
</organism>
<geneLocation type="plasmid" evidence="2 3">
    <name>p120510</name>
</geneLocation>
<keyword evidence="1" id="KW-1133">Transmembrane helix</keyword>
<accession>A0A9W3X4A2</accession>
<proteinExistence type="predicted"/>
<dbReference type="EMBL" id="CP015353">
    <property type="protein sequence ID" value="ANS51989.1"/>
    <property type="molecule type" value="Genomic_DNA"/>
</dbReference>
<keyword evidence="2" id="KW-0614">Plasmid</keyword>
<keyword evidence="1" id="KW-0472">Membrane</keyword>
<keyword evidence="1" id="KW-0812">Transmembrane</keyword>